<gene>
    <name evidence="2" type="ORF">GCM10017600_30180</name>
</gene>
<dbReference type="AlphaFoldDB" id="A0A9W6MD16"/>
<protein>
    <submittedName>
        <fullName evidence="2">Uncharacterized protein</fullName>
    </submittedName>
</protein>
<comment type="caution">
    <text evidence="2">The sequence shown here is derived from an EMBL/GenBank/DDBJ whole genome shotgun (WGS) entry which is preliminary data.</text>
</comment>
<feature type="chain" id="PRO_5040807609" evidence="1">
    <location>
        <begin position="24"/>
        <end position="107"/>
    </location>
</feature>
<organism evidence="2 3">
    <name type="scientific">Streptosporangium carneum</name>
    <dbReference type="NCBI Taxonomy" id="47481"/>
    <lineage>
        <taxon>Bacteria</taxon>
        <taxon>Bacillati</taxon>
        <taxon>Actinomycetota</taxon>
        <taxon>Actinomycetes</taxon>
        <taxon>Streptosporangiales</taxon>
        <taxon>Streptosporangiaceae</taxon>
        <taxon>Streptosporangium</taxon>
    </lineage>
</organism>
<evidence type="ECO:0000313" key="3">
    <source>
        <dbReference type="Proteomes" id="UP001143474"/>
    </source>
</evidence>
<accession>A0A9W6MD16</accession>
<name>A0A9W6MD16_9ACTN</name>
<evidence type="ECO:0000256" key="1">
    <source>
        <dbReference type="SAM" id="SignalP"/>
    </source>
</evidence>
<proteinExistence type="predicted"/>
<dbReference type="Proteomes" id="UP001143474">
    <property type="component" value="Unassembled WGS sequence"/>
</dbReference>
<dbReference type="RefSeq" id="WP_271218061.1">
    <property type="nucleotide sequence ID" value="NZ_BAAAVD010000045.1"/>
</dbReference>
<feature type="signal peptide" evidence="1">
    <location>
        <begin position="1"/>
        <end position="23"/>
    </location>
</feature>
<reference evidence="2" key="1">
    <citation type="journal article" date="2014" name="Int. J. Syst. Evol. Microbiol.">
        <title>Complete genome sequence of Corynebacterium casei LMG S-19264T (=DSM 44701T), isolated from a smear-ripened cheese.</title>
        <authorList>
            <consortium name="US DOE Joint Genome Institute (JGI-PGF)"/>
            <person name="Walter F."/>
            <person name="Albersmeier A."/>
            <person name="Kalinowski J."/>
            <person name="Ruckert C."/>
        </authorList>
    </citation>
    <scope>NUCLEOTIDE SEQUENCE</scope>
    <source>
        <strain evidence="2">VKM Ac-2007</strain>
    </source>
</reference>
<sequence>MFRRVLPLGPATALAATAFPAQAEIVESVDSPLGVGGYRVANVHPDAYLGFYERGSVTCHANGLRGGLVLKGAGAPYAACRFTRREGLIVGVREKLPDHYLVCVIQR</sequence>
<dbReference type="EMBL" id="BSEV01000005">
    <property type="protein sequence ID" value="GLK09612.1"/>
    <property type="molecule type" value="Genomic_DNA"/>
</dbReference>
<reference evidence="2" key="2">
    <citation type="submission" date="2023-01" db="EMBL/GenBank/DDBJ databases">
        <authorList>
            <person name="Sun Q."/>
            <person name="Evtushenko L."/>
        </authorList>
    </citation>
    <scope>NUCLEOTIDE SEQUENCE</scope>
    <source>
        <strain evidence="2">VKM Ac-2007</strain>
    </source>
</reference>
<keyword evidence="3" id="KW-1185">Reference proteome</keyword>
<keyword evidence="1" id="KW-0732">Signal</keyword>
<evidence type="ECO:0000313" key="2">
    <source>
        <dbReference type="EMBL" id="GLK09612.1"/>
    </source>
</evidence>